<keyword evidence="1" id="KW-1133">Transmembrane helix</keyword>
<name>A0ABT2S106_9FIRM</name>
<comment type="caution">
    <text evidence="2">The sequence shown here is derived from an EMBL/GenBank/DDBJ whole genome shotgun (WGS) entry which is preliminary data.</text>
</comment>
<organism evidence="2 3">
    <name type="scientific">Laedolimicola ammoniilytica</name>
    <dbReference type="NCBI Taxonomy" id="2981771"/>
    <lineage>
        <taxon>Bacteria</taxon>
        <taxon>Bacillati</taxon>
        <taxon>Bacillota</taxon>
        <taxon>Clostridia</taxon>
        <taxon>Lachnospirales</taxon>
        <taxon>Lachnospiraceae</taxon>
        <taxon>Laedolimicola</taxon>
    </lineage>
</organism>
<reference evidence="2 3" key="1">
    <citation type="journal article" date="2021" name="ISME Commun">
        <title>Automated analysis of genomic sequences facilitates high-throughput and comprehensive description of bacteria.</title>
        <authorList>
            <person name="Hitch T.C.A."/>
        </authorList>
    </citation>
    <scope>NUCLEOTIDE SEQUENCE [LARGE SCALE GENOMIC DNA]</scope>
    <source>
        <strain evidence="2 3">Sanger_04</strain>
    </source>
</reference>
<proteinExistence type="predicted"/>
<keyword evidence="1" id="KW-0812">Transmembrane</keyword>
<dbReference type="EMBL" id="JAOQKC010000025">
    <property type="protein sequence ID" value="MCU6698122.1"/>
    <property type="molecule type" value="Genomic_DNA"/>
</dbReference>
<dbReference type="Pfam" id="PF10825">
    <property type="entry name" value="DUF2752"/>
    <property type="match status" value="1"/>
</dbReference>
<evidence type="ECO:0000313" key="2">
    <source>
        <dbReference type="EMBL" id="MCU6698122.1"/>
    </source>
</evidence>
<dbReference type="Proteomes" id="UP001652461">
    <property type="component" value="Unassembled WGS sequence"/>
</dbReference>
<evidence type="ECO:0000313" key="3">
    <source>
        <dbReference type="Proteomes" id="UP001652461"/>
    </source>
</evidence>
<accession>A0ABT2S106</accession>
<dbReference type="InterPro" id="IPR021215">
    <property type="entry name" value="DUF2752"/>
</dbReference>
<evidence type="ECO:0000256" key="1">
    <source>
        <dbReference type="SAM" id="Phobius"/>
    </source>
</evidence>
<protein>
    <submittedName>
        <fullName evidence="2">DUF2752 domain-containing protein</fullName>
    </submittedName>
</protein>
<gene>
    <name evidence="2" type="ORF">OCV63_14660</name>
</gene>
<keyword evidence="3" id="KW-1185">Reference proteome</keyword>
<sequence length="168" mass="18832">MIQRIRCGVRLFGKDIRALLPAILALAWYWLVTHLLFDRFCPMQILLGLPCPGCGMTRAFMLVLTGRFAAAWSLQPPVYGWIVAGACFGIQRYLVDSVGAECAGSAEMESGKGSSDVEKQRTRRAKMWIWVLLVLLVWGVGLYLWRVLHGFPVSVEDPGRTLYEVLTV</sequence>
<feature type="transmembrane region" description="Helical" evidence="1">
    <location>
        <begin position="18"/>
        <end position="37"/>
    </location>
</feature>
<keyword evidence="1" id="KW-0472">Membrane</keyword>
<feature type="transmembrane region" description="Helical" evidence="1">
    <location>
        <begin position="127"/>
        <end position="145"/>
    </location>
</feature>
<dbReference type="RefSeq" id="WP_158365047.1">
    <property type="nucleotide sequence ID" value="NZ_JAOQKC010000025.1"/>
</dbReference>